<dbReference type="PROSITE" id="PS50878">
    <property type="entry name" value="RT_POL"/>
    <property type="match status" value="1"/>
</dbReference>
<comment type="caution">
    <text evidence="2">The sequence shown here is derived from an EMBL/GenBank/DDBJ whole genome shotgun (WGS) entry which is preliminary data.</text>
</comment>
<organism evidence="2 3">
    <name type="scientific">Nonomuraea typhae</name>
    <dbReference type="NCBI Taxonomy" id="2603600"/>
    <lineage>
        <taxon>Bacteria</taxon>
        <taxon>Bacillati</taxon>
        <taxon>Actinomycetota</taxon>
        <taxon>Actinomycetes</taxon>
        <taxon>Streptosporangiales</taxon>
        <taxon>Streptosporangiaceae</taxon>
        <taxon>Nonomuraea</taxon>
    </lineage>
</organism>
<gene>
    <name evidence="2" type="ORF">ACIBG2_51890</name>
</gene>
<evidence type="ECO:0000313" key="2">
    <source>
        <dbReference type="EMBL" id="MFI6505951.1"/>
    </source>
</evidence>
<dbReference type="InterPro" id="IPR043502">
    <property type="entry name" value="DNA/RNA_pol_sf"/>
</dbReference>
<evidence type="ECO:0000313" key="3">
    <source>
        <dbReference type="Proteomes" id="UP001612741"/>
    </source>
</evidence>
<dbReference type="PANTHER" id="PTHR34047:SF8">
    <property type="entry name" value="PROTEIN YKFC"/>
    <property type="match status" value="1"/>
</dbReference>
<keyword evidence="2" id="KW-0548">Nucleotidyltransferase</keyword>
<keyword evidence="2" id="KW-0808">Transferase</keyword>
<dbReference type="InterPro" id="IPR000477">
    <property type="entry name" value="RT_dom"/>
</dbReference>
<dbReference type="RefSeq" id="WP_397092420.1">
    <property type="nucleotide sequence ID" value="NZ_JBITGY010000034.1"/>
</dbReference>
<evidence type="ECO:0000259" key="1">
    <source>
        <dbReference type="PROSITE" id="PS50878"/>
    </source>
</evidence>
<dbReference type="InterPro" id="IPR049030">
    <property type="entry name" value="AI2M-like_HNH"/>
</dbReference>
<protein>
    <submittedName>
        <fullName evidence="2">Reverse transcriptase domain-containing protein</fullName>
    </submittedName>
</protein>
<dbReference type="Pfam" id="PF01348">
    <property type="entry name" value="Intron_maturas2"/>
    <property type="match status" value="1"/>
</dbReference>
<dbReference type="PANTHER" id="PTHR34047">
    <property type="entry name" value="NUCLEAR INTRON MATURASE 1, MITOCHONDRIAL-RELATED"/>
    <property type="match status" value="1"/>
</dbReference>
<dbReference type="Pfam" id="PF21368">
    <property type="entry name" value="AI2M-like_HNH"/>
    <property type="match status" value="1"/>
</dbReference>
<proteinExistence type="predicted"/>
<name>A0ABW7ZCR1_9ACTN</name>
<dbReference type="EMBL" id="JBITGY010000034">
    <property type="protein sequence ID" value="MFI6505951.1"/>
    <property type="molecule type" value="Genomic_DNA"/>
</dbReference>
<dbReference type="InterPro" id="IPR051083">
    <property type="entry name" value="GrpII_Intron_Splice-Mob/Def"/>
</dbReference>
<keyword evidence="3" id="KW-1185">Reference proteome</keyword>
<accession>A0ABW7ZCR1</accession>
<dbReference type="Proteomes" id="UP001612741">
    <property type="component" value="Unassembled WGS sequence"/>
</dbReference>
<sequence length="604" mass="69187">MQNAETVLEVLRERGRRGLPCDELYRQLFNPNLYLMAYRRLYSNQGAMTPGVCDETADGMSEDKIRSIIDAMRHERYRFQSVRRVYIPKKNGKKRPLGMPTWSDKLVGEVVRLLLEAYYEPRFSDRSHGFRPQRGCHTALAEVGRWKGTTWFIEGDISDCFGSLNHDRMLAILGDKIQDNRFLRLVNGMLQAGYLEEWEWNATLSGAPQGGVASPILSNIYLDRLDRFVETVLIPEYTRGVGKVRNPAYREVENEIWRIRQRHGYHGGTGEPPGVRELRKKLRTLPSGDPQDPGYRRLRYVRYADDTLLGFTGPKAEAEEIKQRLAQFLRDDLQLELAQDKTLVTHARTSCARFLGYEIAAQHINTKITRGSRAVYRSANGNIRLLVPRDVIKAKTAPYMKHGKPEHLPHLTNLSDFDIVSLFGAQYRGLVNYYLPAANVYRLDRVQWVMLTSMLKTLAAKHRSTVTRMAVKHMTTIATPQGPYRCFEAQVERAGKRPLVARFGGIPLRQRRLVALDDRPPAPLSRGKAGSQLIHRLRARRCELCDDRGQVEVHQVRSLAVLTRTGRSQPTWARLMAERRRKTLVVCSQCHRSIHGRPPVKANT</sequence>
<dbReference type="CDD" id="cd01651">
    <property type="entry name" value="RT_G2_intron"/>
    <property type="match status" value="1"/>
</dbReference>
<dbReference type="GO" id="GO:0003964">
    <property type="term" value="F:RNA-directed DNA polymerase activity"/>
    <property type="evidence" value="ECO:0007669"/>
    <property type="project" value="UniProtKB-KW"/>
</dbReference>
<dbReference type="SUPFAM" id="SSF56672">
    <property type="entry name" value="DNA/RNA polymerases"/>
    <property type="match status" value="1"/>
</dbReference>
<dbReference type="InterPro" id="IPR024937">
    <property type="entry name" value="Domain_X"/>
</dbReference>
<dbReference type="Pfam" id="PF00078">
    <property type="entry name" value="RVT_1"/>
    <property type="match status" value="1"/>
</dbReference>
<feature type="domain" description="Reverse transcriptase" evidence="1">
    <location>
        <begin position="68"/>
        <end position="359"/>
    </location>
</feature>
<keyword evidence="2" id="KW-0695">RNA-directed DNA polymerase</keyword>
<reference evidence="2 3" key="1">
    <citation type="submission" date="2024-10" db="EMBL/GenBank/DDBJ databases">
        <title>The Natural Products Discovery Center: Release of the First 8490 Sequenced Strains for Exploring Actinobacteria Biosynthetic Diversity.</title>
        <authorList>
            <person name="Kalkreuter E."/>
            <person name="Kautsar S.A."/>
            <person name="Yang D."/>
            <person name="Bader C.D."/>
            <person name="Teijaro C.N."/>
            <person name="Fluegel L."/>
            <person name="Davis C.M."/>
            <person name="Simpson J.R."/>
            <person name="Lauterbach L."/>
            <person name="Steele A.D."/>
            <person name="Gui C."/>
            <person name="Meng S."/>
            <person name="Li G."/>
            <person name="Viehrig K."/>
            <person name="Ye F."/>
            <person name="Su P."/>
            <person name="Kiefer A.F."/>
            <person name="Nichols A."/>
            <person name="Cepeda A.J."/>
            <person name="Yan W."/>
            <person name="Fan B."/>
            <person name="Jiang Y."/>
            <person name="Adhikari A."/>
            <person name="Zheng C.-J."/>
            <person name="Schuster L."/>
            <person name="Cowan T.M."/>
            <person name="Smanski M.J."/>
            <person name="Chevrette M.G."/>
            <person name="De Carvalho L.P.S."/>
            <person name="Shen B."/>
        </authorList>
    </citation>
    <scope>NUCLEOTIDE SEQUENCE [LARGE SCALE GENOMIC DNA]</scope>
    <source>
        <strain evidence="2 3">NPDC050545</strain>
    </source>
</reference>